<feature type="compositionally biased region" description="Low complexity" evidence="1">
    <location>
        <begin position="233"/>
        <end position="245"/>
    </location>
</feature>
<feature type="region of interest" description="Disordered" evidence="1">
    <location>
        <begin position="204"/>
        <end position="267"/>
    </location>
</feature>
<feature type="region of interest" description="Disordered" evidence="1">
    <location>
        <begin position="826"/>
        <end position="852"/>
    </location>
</feature>
<dbReference type="InterPro" id="IPR011011">
    <property type="entry name" value="Znf_FYVE_PHD"/>
</dbReference>
<feature type="compositionally biased region" description="Polar residues" evidence="1">
    <location>
        <begin position="564"/>
        <end position="575"/>
    </location>
</feature>
<feature type="compositionally biased region" description="Basic and acidic residues" evidence="1">
    <location>
        <begin position="218"/>
        <end position="232"/>
    </location>
</feature>
<dbReference type="SUPFAM" id="SSF57903">
    <property type="entry name" value="FYVE/PHD zinc finger"/>
    <property type="match status" value="1"/>
</dbReference>
<dbReference type="Proteomes" id="UP001186944">
    <property type="component" value="Unassembled WGS sequence"/>
</dbReference>
<feature type="region of interest" description="Disordered" evidence="1">
    <location>
        <begin position="927"/>
        <end position="988"/>
    </location>
</feature>
<feature type="region of interest" description="Disordered" evidence="1">
    <location>
        <begin position="629"/>
        <end position="648"/>
    </location>
</feature>
<feature type="region of interest" description="Disordered" evidence="1">
    <location>
        <begin position="286"/>
        <end position="406"/>
    </location>
</feature>
<feature type="compositionally biased region" description="Polar residues" evidence="1">
    <location>
        <begin position="927"/>
        <end position="936"/>
    </location>
</feature>
<feature type="compositionally biased region" description="Basic and acidic residues" evidence="1">
    <location>
        <begin position="308"/>
        <end position="353"/>
    </location>
</feature>
<reference evidence="2" key="1">
    <citation type="submission" date="2019-08" db="EMBL/GenBank/DDBJ databases">
        <title>The improved chromosome-level genome for the pearl oyster Pinctada fucata martensii using PacBio sequencing and Hi-C.</title>
        <authorList>
            <person name="Zheng Z."/>
        </authorList>
    </citation>
    <scope>NUCLEOTIDE SEQUENCE</scope>
    <source>
        <strain evidence="2">ZZ-2019</strain>
        <tissue evidence="2">Adductor muscle</tissue>
    </source>
</reference>
<feature type="compositionally biased region" description="Polar residues" evidence="1">
    <location>
        <begin position="826"/>
        <end position="835"/>
    </location>
</feature>
<feature type="compositionally biased region" description="Low complexity" evidence="1">
    <location>
        <begin position="207"/>
        <end position="217"/>
    </location>
</feature>
<keyword evidence="3" id="KW-1185">Reference proteome</keyword>
<comment type="caution">
    <text evidence="2">The sequence shown here is derived from an EMBL/GenBank/DDBJ whole genome shotgun (WGS) entry which is preliminary data.</text>
</comment>
<dbReference type="InterPro" id="IPR013083">
    <property type="entry name" value="Znf_RING/FYVE/PHD"/>
</dbReference>
<evidence type="ECO:0000313" key="3">
    <source>
        <dbReference type="Proteomes" id="UP001186944"/>
    </source>
</evidence>
<gene>
    <name evidence="2" type="ORF">FSP39_006343</name>
</gene>
<sequence>MQTTKSHQFITIDDIANGKCIGYAHSLAKLTDRCKNAKNKNLRHAVYFEEALKRIIRQCEQTIKDVTQNDRVISEFTIGKSFANSKKSTFFANDPTTWKLSGGFTARWQQYKNAKYHGLVVLACIDSKTIHERYKRKDKIVDCQLFTLALEQSLIKHYLFVDPNENLANESLDCGSKWKKENEPDDKESKNGVIYIAFRFEDDHDSNSQQNQNQTRSESSEEDKGTIKKDNNYSKNTTSSSSNSNVLLKDITDEESDENINNEYIESSEEGILTRDAYLLPGERCNITNQTSEEKNSLLKKTSLMRTLPKETSPRETLPRETLPRDALPRETLPRDTLPRDTLPRETSEKDTSVKQSSAKETSAMETFPKETSVMETFPKDSSVMESLPKETSAMETFPKDSSVMESFPKETSAMETFPKDSSVMESFPKETSAMETFPKATSAMETFPKETSAMETFPKETSAMETFPKETSAMETFPKETSAMETFPKETSAMEKFPKETSAMETFPKETSAMETFPKETSANETFQKETSAMETFQRETSAMETFPKETSAMETFPKDSSVMESLSKETSAMETFPKETSVMKSLSKETSAMETFQKDSSVMESLSKETSAMETLPKETSVIETITRETSAKMTSAKETFVKETSTKESSTMEVLTKDTIAKESTTKETMSRETLSKDISENRKISKTTDVMVQRRYERENVKEQQNYIETADHNSPNKESQNVRELTNIAQPSKSFSEMQTPNYGIVYSYIKDKAESATKPSLQKYHRTTVPSYRTKEQIQTKSDECCICGYGKGRSKRCSICEKSYHLECYVPKLESIPVQSDASGSHKQSSVRHTRSVSSEQGISTNSIKGMHSDFDIFTCKLNDLRSKLEARHLNQFKTLNEFIDELDEVFLIPYEETSRSFINQLQEEKDNLKKKLFPVSQQHPTSSSGHKRKIDTLPGTKNSKKSRHKLCQENEMSQLGSEEKDVVILISSDEDSNDNK</sequence>
<evidence type="ECO:0000313" key="2">
    <source>
        <dbReference type="EMBL" id="KAK3087468.1"/>
    </source>
</evidence>
<proteinExistence type="predicted"/>
<feature type="compositionally biased region" description="Polar residues" evidence="1">
    <location>
        <begin position="520"/>
        <end position="545"/>
    </location>
</feature>
<feature type="compositionally biased region" description="Polar residues" evidence="1">
    <location>
        <begin position="354"/>
        <end position="365"/>
    </location>
</feature>
<feature type="compositionally biased region" description="Polar residues" evidence="1">
    <location>
        <begin position="584"/>
        <end position="615"/>
    </location>
</feature>
<protein>
    <submittedName>
        <fullName evidence="2">Uncharacterized protein</fullName>
    </submittedName>
</protein>
<dbReference type="Gene3D" id="3.30.40.10">
    <property type="entry name" value="Zinc/RING finger domain, C3HC4 (zinc finger)"/>
    <property type="match status" value="1"/>
</dbReference>
<name>A0AA88Y1I2_PINIB</name>
<accession>A0AA88Y1I2</accession>
<organism evidence="2 3">
    <name type="scientific">Pinctada imbricata</name>
    <name type="common">Atlantic pearl-oyster</name>
    <name type="synonym">Pinctada martensii</name>
    <dbReference type="NCBI Taxonomy" id="66713"/>
    <lineage>
        <taxon>Eukaryota</taxon>
        <taxon>Metazoa</taxon>
        <taxon>Spiralia</taxon>
        <taxon>Lophotrochozoa</taxon>
        <taxon>Mollusca</taxon>
        <taxon>Bivalvia</taxon>
        <taxon>Autobranchia</taxon>
        <taxon>Pteriomorphia</taxon>
        <taxon>Pterioida</taxon>
        <taxon>Pterioidea</taxon>
        <taxon>Pteriidae</taxon>
        <taxon>Pinctada</taxon>
    </lineage>
</organism>
<evidence type="ECO:0000256" key="1">
    <source>
        <dbReference type="SAM" id="MobiDB-lite"/>
    </source>
</evidence>
<dbReference type="EMBL" id="VSWD01000011">
    <property type="protein sequence ID" value="KAK3087468.1"/>
    <property type="molecule type" value="Genomic_DNA"/>
</dbReference>
<feature type="region of interest" description="Disordered" evidence="1">
    <location>
        <begin position="451"/>
        <end position="624"/>
    </location>
</feature>
<feature type="compositionally biased region" description="Polar residues" evidence="1">
    <location>
        <begin position="843"/>
        <end position="852"/>
    </location>
</feature>
<dbReference type="AlphaFoldDB" id="A0AA88Y1I2"/>